<name>A0A3A6QSI2_9EURY</name>
<keyword evidence="3" id="KW-1185">Reference proteome</keyword>
<evidence type="ECO:0000313" key="3">
    <source>
        <dbReference type="Proteomes" id="UP000281564"/>
    </source>
</evidence>
<gene>
    <name evidence="2" type="ORF">DP106_00665</name>
</gene>
<evidence type="ECO:0000259" key="1">
    <source>
        <dbReference type="Pfam" id="PF13417"/>
    </source>
</evidence>
<dbReference type="SUPFAM" id="SSF52833">
    <property type="entry name" value="Thioredoxin-like"/>
    <property type="match status" value="1"/>
</dbReference>
<accession>A0A3A6QSI2</accession>
<dbReference type="InterPro" id="IPR036249">
    <property type="entry name" value="Thioredoxin-like_sf"/>
</dbReference>
<dbReference type="Gene3D" id="3.40.30.10">
    <property type="entry name" value="Glutaredoxin"/>
    <property type="match status" value="1"/>
</dbReference>
<dbReference type="EMBL" id="QMDW01000001">
    <property type="protein sequence ID" value="RJX51860.1"/>
    <property type="molecule type" value="Genomic_DNA"/>
</dbReference>
<dbReference type="Pfam" id="PF13417">
    <property type="entry name" value="GST_N_3"/>
    <property type="match status" value="1"/>
</dbReference>
<proteinExistence type="predicted"/>
<comment type="caution">
    <text evidence="2">The sequence shown here is derived from an EMBL/GenBank/DDBJ whole genome shotgun (WGS) entry which is preliminary data.</text>
</comment>
<sequence length="64" mass="7148">MRRVLDVLAVDHEEVIVPEAKADRDALDSITGQRGVPVLVSDDLPEGYLHDSSEISAYLKEHYN</sequence>
<reference evidence="2 3" key="1">
    <citation type="submission" date="2018-06" db="EMBL/GenBank/DDBJ databases">
        <title>Halonotius sp. F13-13 a new haloarchaeeon isolated from a solar saltern from Isla Cristina, Huelva, Spain.</title>
        <authorList>
            <person name="Duran-Viseras A."/>
            <person name="Sanchez-Porro C."/>
            <person name="Ventosa A."/>
        </authorList>
    </citation>
    <scope>NUCLEOTIDE SEQUENCE [LARGE SCALE GENOMIC DNA]</scope>
    <source>
        <strain evidence="2 3">CECT 7525</strain>
    </source>
</reference>
<dbReference type="AlphaFoldDB" id="A0A3A6QSI2"/>
<dbReference type="OrthoDB" id="269615at2157"/>
<dbReference type="Proteomes" id="UP000281564">
    <property type="component" value="Unassembled WGS sequence"/>
</dbReference>
<feature type="domain" description="GST N-terminal" evidence="1">
    <location>
        <begin position="1"/>
        <end position="64"/>
    </location>
</feature>
<organism evidence="2 3">
    <name type="scientific">Halonotius pteroides</name>
    <dbReference type="NCBI Taxonomy" id="268735"/>
    <lineage>
        <taxon>Archaea</taxon>
        <taxon>Methanobacteriati</taxon>
        <taxon>Methanobacteriota</taxon>
        <taxon>Stenosarchaea group</taxon>
        <taxon>Halobacteria</taxon>
        <taxon>Halobacteriales</taxon>
        <taxon>Haloferacaceae</taxon>
        <taxon>Halonotius</taxon>
    </lineage>
</organism>
<evidence type="ECO:0000313" key="2">
    <source>
        <dbReference type="EMBL" id="RJX51860.1"/>
    </source>
</evidence>
<dbReference type="InterPro" id="IPR004045">
    <property type="entry name" value="Glutathione_S-Trfase_N"/>
</dbReference>
<protein>
    <submittedName>
        <fullName evidence="2">Glutaredoxin</fullName>
    </submittedName>
</protein>